<organism evidence="1 2">
    <name type="scientific">Catharanthus roseus</name>
    <name type="common">Madagascar periwinkle</name>
    <name type="synonym">Vinca rosea</name>
    <dbReference type="NCBI Taxonomy" id="4058"/>
    <lineage>
        <taxon>Eukaryota</taxon>
        <taxon>Viridiplantae</taxon>
        <taxon>Streptophyta</taxon>
        <taxon>Embryophyta</taxon>
        <taxon>Tracheophyta</taxon>
        <taxon>Spermatophyta</taxon>
        <taxon>Magnoliopsida</taxon>
        <taxon>eudicotyledons</taxon>
        <taxon>Gunneridae</taxon>
        <taxon>Pentapetalae</taxon>
        <taxon>asterids</taxon>
        <taxon>lamiids</taxon>
        <taxon>Gentianales</taxon>
        <taxon>Apocynaceae</taxon>
        <taxon>Rauvolfioideae</taxon>
        <taxon>Vinceae</taxon>
        <taxon>Catharanthinae</taxon>
        <taxon>Catharanthus</taxon>
    </lineage>
</organism>
<comment type="caution">
    <text evidence="1">The sequence shown here is derived from an EMBL/GenBank/DDBJ whole genome shotgun (WGS) entry which is preliminary data.</text>
</comment>
<dbReference type="Proteomes" id="UP001060085">
    <property type="component" value="Linkage Group LG02"/>
</dbReference>
<name>A0ACC0C3K5_CATRO</name>
<evidence type="ECO:0000313" key="1">
    <source>
        <dbReference type="EMBL" id="KAI5679472.1"/>
    </source>
</evidence>
<proteinExistence type="predicted"/>
<dbReference type="EMBL" id="CM044702">
    <property type="protein sequence ID" value="KAI5679472.1"/>
    <property type="molecule type" value="Genomic_DNA"/>
</dbReference>
<keyword evidence="2" id="KW-1185">Reference proteome</keyword>
<sequence>MPSDAQLMQIAIDDLNNSTLSLEDHRRALQELLILVEPIDNANDMQKLGGLTVVIRKLNHSDLEMRTSSAWVLGKACQNNPVVQKQLLQHGALTKLMKMVKSDFVEEAIKALHAVSALTRNNLEAQELFYREAGELMLQDILSNSSADIRLLRKAVFLVADLVECQLENGSILVFPSFSNQLFWKSVVDLLASADLDLQEKALHAIKNLLQLRSTEALAFKEFCELDKALEKLGKQLQLLLTEGYHREYALDLETLRREVLQIFLEKLDKLQEELMAVQCTRSWPPPSSSAAVSVPDVKRSPQSMIHFTCCRRTLQLRVSALDRGGSDGSMSTNSGSNRKGPSPSSSSSVPNSNYVVPLDKSSCITRPLAEILRDLNKRIPDNIISSDPYQDQDIFIPWYHANRMLSFYAPGWCGEIRDVIFSENGSVTVVYRVTIRGSDGEIQVNVSFQAKKDNPFKKLRFGLSWLLAHRESTGTVSSNNGNVVDPVSAAEEIAFCKACARFGLGLYLYHDD</sequence>
<protein>
    <submittedName>
        <fullName evidence="1">Uncharacterized protein</fullName>
    </submittedName>
</protein>
<evidence type="ECO:0000313" key="2">
    <source>
        <dbReference type="Proteomes" id="UP001060085"/>
    </source>
</evidence>
<reference evidence="2" key="1">
    <citation type="journal article" date="2023" name="Nat. Plants">
        <title>Single-cell RNA sequencing provides a high-resolution roadmap for understanding the multicellular compartmentation of specialized metabolism.</title>
        <authorList>
            <person name="Sun S."/>
            <person name="Shen X."/>
            <person name="Li Y."/>
            <person name="Li Y."/>
            <person name="Wang S."/>
            <person name="Li R."/>
            <person name="Zhang H."/>
            <person name="Shen G."/>
            <person name="Guo B."/>
            <person name="Wei J."/>
            <person name="Xu J."/>
            <person name="St-Pierre B."/>
            <person name="Chen S."/>
            <person name="Sun C."/>
        </authorList>
    </citation>
    <scope>NUCLEOTIDE SEQUENCE [LARGE SCALE GENOMIC DNA]</scope>
</reference>
<gene>
    <name evidence="1" type="ORF">M9H77_10422</name>
</gene>
<accession>A0ACC0C3K5</accession>